<reference evidence="1" key="1">
    <citation type="submission" date="2020-09" db="EMBL/GenBank/DDBJ databases">
        <authorList>
            <person name="Kikuchi T."/>
        </authorList>
    </citation>
    <scope>NUCLEOTIDE SEQUENCE</scope>
    <source>
        <strain evidence="1">SH1</strain>
    </source>
</reference>
<proteinExistence type="predicted"/>
<keyword evidence="2" id="KW-1185">Reference proteome</keyword>
<name>A0A811LA10_9BILA</name>
<dbReference type="EMBL" id="CAJFDH010000005">
    <property type="protein sequence ID" value="CAD5224118.1"/>
    <property type="molecule type" value="Genomic_DNA"/>
</dbReference>
<organism evidence="1 2">
    <name type="scientific">Bursaphelenchus okinawaensis</name>
    <dbReference type="NCBI Taxonomy" id="465554"/>
    <lineage>
        <taxon>Eukaryota</taxon>
        <taxon>Metazoa</taxon>
        <taxon>Ecdysozoa</taxon>
        <taxon>Nematoda</taxon>
        <taxon>Chromadorea</taxon>
        <taxon>Rhabditida</taxon>
        <taxon>Tylenchina</taxon>
        <taxon>Tylenchomorpha</taxon>
        <taxon>Aphelenchoidea</taxon>
        <taxon>Aphelenchoididae</taxon>
        <taxon>Bursaphelenchus</taxon>
    </lineage>
</organism>
<accession>A0A811LA10</accession>
<evidence type="ECO:0000313" key="2">
    <source>
        <dbReference type="Proteomes" id="UP000614601"/>
    </source>
</evidence>
<dbReference type="EMBL" id="CAJFCW020000005">
    <property type="protein sequence ID" value="CAG9119637.1"/>
    <property type="molecule type" value="Genomic_DNA"/>
</dbReference>
<dbReference type="OrthoDB" id="10493910at2759"/>
<dbReference type="Proteomes" id="UP000783686">
    <property type="component" value="Unassembled WGS sequence"/>
</dbReference>
<comment type="caution">
    <text evidence="1">The sequence shown here is derived from an EMBL/GenBank/DDBJ whole genome shotgun (WGS) entry which is preliminary data.</text>
</comment>
<gene>
    <name evidence="1" type="ORF">BOKJ2_LOCUS10888</name>
</gene>
<protein>
    <submittedName>
        <fullName evidence="1">Uncharacterized protein</fullName>
    </submittedName>
</protein>
<dbReference type="Proteomes" id="UP000614601">
    <property type="component" value="Unassembled WGS sequence"/>
</dbReference>
<sequence length="179" mass="20860">MASSIVSIDVKEFLNKIAKTEDHKNACKHFETFLNPTLKPTLPFVLRNLSFSIKDEELKYKLYTLLYREFGGDTELQDYLKEYVEQLITDPNESLLELVTAMVEECSSEFGKEEKELMKKFFNAQLLHSGAFVRLLNACIVWDHDFVPFAKPVLHEEKNFNQFSDELLECKMLCTARTM</sequence>
<dbReference type="AlphaFoldDB" id="A0A811LA10"/>
<evidence type="ECO:0000313" key="1">
    <source>
        <dbReference type="EMBL" id="CAD5224118.1"/>
    </source>
</evidence>